<reference evidence="3" key="1">
    <citation type="submission" date="2018-05" db="EMBL/GenBank/DDBJ databases">
        <authorList>
            <person name="Lanie J.A."/>
            <person name="Ng W.-L."/>
            <person name="Kazmierczak K.M."/>
            <person name="Andrzejewski T.M."/>
            <person name="Davidsen T.M."/>
            <person name="Wayne K.J."/>
            <person name="Tettelin H."/>
            <person name="Glass J.I."/>
            <person name="Rusch D."/>
            <person name="Podicherti R."/>
            <person name="Tsui H.-C.T."/>
            <person name="Winkler M.E."/>
        </authorList>
    </citation>
    <scope>NUCLEOTIDE SEQUENCE</scope>
</reference>
<dbReference type="InterPro" id="IPR020843">
    <property type="entry name" value="ER"/>
</dbReference>
<dbReference type="InterPro" id="IPR041694">
    <property type="entry name" value="ADH_N_2"/>
</dbReference>
<dbReference type="EMBL" id="UINC01003713">
    <property type="protein sequence ID" value="SVA08656.1"/>
    <property type="molecule type" value="Genomic_DNA"/>
</dbReference>
<protein>
    <recommendedName>
        <fullName evidence="2">Enoyl reductase (ER) domain-containing protein</fullName>
    </recommendedName>
</protein>
<evidence type="ECO:0000256" key="1">
    <source>
        <dbReference type="ARBA" id="ARBA00023002"/>
    </source>
</evidence>
<dbReference type="InterPro" id="IPR036291">
    <property type="entry name" value="NAD(P)-bd_dom_sf"/>
</dbReference>
<dbReference type="SMART" id="SM00829">
    <property type="entry name" value="PKS_ER"/>
    <property type="match status" value="1"/>
</dbReference>
<dbReference type="InterPro" id="IPR011032">
    <property type="entry name" value="GroES-like_sf"/>
</dbReference>
<accession>A0A381SXF7</accession>
<dbReference type="AlphaFoldDB" id="A0A381SXF7"/>
<dbReference type="Pfam" id="PF16884">
    <property type="entry name" value="ADH_N_2"/>
    <property type="match status" value="1"/>
</dbReference>
<feature type="domain" description="Enoyl reductase (ER)" evidence="2">
    <location>
        <begin position="20"/>
        <end position="332"/>
    </location>
</feature>
<dbReference type="PANTHER" id="PTHR43205">
    <property type="entry name" value="PROSTAGLANDIN REDUCTASE"/>
    <property type="match status" value="1"/>
</dbReference>
<dbReference type="SUPFAM" id="SSF50129">
    <property type="entry name" value="GroES-like"/>
    <property type="match status" value="1"/>
</dbReference>
<gene>
    <name evidence="3" type="ORF">METZ01_LOCUS61510</name>
</gene>
<keyword evidence="1" id="KW-0560">Oxidoreductase</keyword>
<dbReference type="FunFam" id="3.40.50.720:FF:000121">
    <property type="entry name" value="Prostaglandin reductase 2"/>
    <property type="match status" value="1"/>
</dbReference>
<dbReference type="InterPro" id="IPR013149">
    <property type="entry name" value="ADH-like_C"/>
</dbReference>
<evidence type="ECO:0000313" key="3">
    <source>
        <dbReference type="EMBL" id="SVA08656.1"/>
    </source>
</evidence>
<dbReference type="InterPro" id="IPR045010">
    <property type="entry name" value="MDR_fam"/>
</dbReference>
<dbReference type="Pfam" id="PF00107">
    <property type="entry name" value="ADH_zinc_N"/>
    <property type="match status" value="1"/>
</dbReference>
<name>A0A381SXF7_9ZZZZ</name>
<sequence length="335" mass="36641">MASEVNLKVLLANRPVGYPTEDDFDIVESSIPTPEEGELLIRTEWLSLDPYMRGRMNDQQSYADPVQIGQVMVGGSVGRVQQSRVPAYHVGDVVEGRMGWQTYAISDGTDIRKVDEDLGPIQTNIGILGMPGLTGYFGFLDVCKPVPGDTVVVSAASGAVGQVVGQIARIMGCRVIGTAGSDEKVNYIVNELGFDVGINYKTENIGDALDAACPVGIDVYFDNVGGLVTDAVLDRINTGARISVCGQISQYNLPEPEMAPRNMGLLIRSQSKMEGFLVTKYQNRFEEGRQRMAYWIRRGELKYREDVVEGLQNAPRTFIGMLNGENFGKTLIKIS</sequence>
<dbReference type="SUPFAM" id="SSF51735">
    <property type="entry name" value="NAD(P)-binding Rossmann-fold domains"/>
    <property type="match status" value="1"/>
</dbReference>
<proteinExistence type="predicted"/>
<dbReference type="GO" id="GO:0016628">
    <property type="term" value="F:oxidoreductase activity, acting on the CH-CH group of donors, NAD or NADP as acceptor"/>
    <property type="evidence" value="ECO:0007669"/>
    <property type="project" value="InterPro"/>
</dbReference>
<evidence type="ECO:0000259" key="2">
    <source>
        <dbReference type="SMART" id="SM00829"/>
    </source>
</evidence>
<dbReference type="PANTHER" id="PTHR43205:SF7">
    <property type="entry name" value="PROSTAGLANDIN REDUCTASE 1"/>
    <property type="match status" value="1"/>
</dbReference>
<dbReference type="Gene3D" id="3.90.180.10">
    <property type="entry name" value="Medium-chain alcohol dehydrogenases, catalytic domain"/>
    <property type="match status" value="1"/>
</dbReference>
<dbReference type="CDD" id="cd05288">
    <property type="entry name" value="PGDH"/>
    <property type="match status" value="1"/>
</dbReference>
<dbReference type="Gene3D" id="3.40.50.720">
    <property type="entry name" value="NAD(P)-binding Rossmann-like Domain"/>
    <property type="match status" value="1"/>
</dbReference>
<organism evidence="3">
    <name type="scientific">marine metagenome</name>
    <dbReference type="NCBI Taxonomy" id="408172"/>
    <lineage>
        <taxon>unclassified sequences</taxon>
        <taxon>metagenomes</taxon>
        <taxon>ecological metagenomes</taxon>
    </lineage>
</organism>